<reference evidence="1" key="1">
    <citation type="journal article" date="2019" name="Sci. Rep.">
        <title>Draft genome of Tanacetum cinerariifolium, the natural source of mosquito coil.</title>
        <authorList>
            <person name="Yamashiro T."/>
            <person name="Shiraishi A."/>
            <person name="Satake H."/>
            <person name="Nakayama K."/>
        </authorList>
    </citation>
    <scope>NUCLEOTIDE SEQUENCE</scope>
</reference>
<keyword evidence="1" id="KW-0695">RNA-directed DNA polymerase</keyword>
<protein>
    <submittedName>
        <fullName evidence="1">Putative reverse transcriptase domain-containing protein</fullName>
    </submittedName>
</protein>
<proteinExistence type="predicted"/>
<organism evidence="1">
    <name type="scientific">Tanacetum cinerariifolium</name>
    <name type="common">Dalmatian daisy</name>
    <name type="synonym">Chrysanthemum cinerariifolium</name>
    <dbReference type="NCBI Taxonomy" id="118510"/>
    <lineage>
        <taxon>Eukaryota</taxon>
        <taxon>Viridiplantae</taxon>
        <taxon>Streptophyta</taxon>
        <taxon>Embryophyta</taxon>
        <taxon>Tracheophyta</taxon>
        <taxon>Spermatophyta</taxon>
        <taxon>Magnoliopsida</taxon>
        <taxon>eudicotyledons</taxon>
        <taxon>Gunneridae</taxon>
        <taxon>Pentapetalae</taxon>
        <taxon>asterids</taxon>
        <taxon>campanulids</taxon>
        <taxon>Asterales</taxon>
        <taxon>Asteraceae</taxon>
        <taxon>Asteroideae</taxon>
        <taxon>Anthemideae</taxon>
        <taxon>Anthemidinae</taxon>
        <taxon>Tanacetum</taxon>
    </lineage>
</organism>
<accession>A0A6L2JMT2</accession>
<dbReference type="AlphaFoldDB" id="A0A6L2JMT2"/>
<evidence type="ECO:0000313" key="1">
    <source>
        <dbReference type="EMBL" id="GEU37962.1"/>
    </source>
</evidence>
<gene>
    <name evidence="1" type="ORF">Tci_009940</name>
</gene>
<name>A0A6L2JMT2_TANCI</name>
<comment type="caution">
    <text evidence="1">The sequence shown here is derived from an EMBL/GenBank/DDBJ whole genome shotgun (WGS) entry which is preliminary data.</text>
</comment>
<keyword evidence="1" id="KW-0548">Nucleotidyltransferase</keyword>
<dbReference type="GO" id="GO:0003964">
    <property type="term" value="F:RNA-directed DNA polymerase activity"/>
    <property type="evidence" value="ECO:0007669"/>
    <property type="project" value="UniProtKB-KW"/>
</dbReference>
<sequence>MADFVPGRTVIDVAQRKRDKYMDKCAAIGYEFLLFSFSSLGELEADAVSLLKQIRKFSMTHDIGARTVIHIFNMISFAIAKGIITKQSLTTSLVVFEAAKVTFKRMGLWLCGVCFKTRTLRSKCRHGEGSDFVSPPDYGDGEVRFVLYDITKPQVPSFSVLHDHVDELVLDEHVGLILPILDRLLSKGLCMVKSIPPKCHLRFSRVLKGALDKVICTPDDISFRVLSSSGVAPYNDATLKDLKTKHPFKPAPSLPHKPINYHQLTSSPVVVLDMIKSFSCGTSCRWDGLRAQHLMDCLSGVVVAISDELVFSITQVVNLFLDGKCIKTLGEYISSALLTSLVKPGGGILPIVVGTIWRRYVSKVSAIMIGHSLDGYLNDM</sequence>
<keyword evidence="1" id="KW-0808">Transferase</keyword>
<dbReference type="EMBL" id="BKCJ010000995">
    <property type="protein sequence ID" value="GEU37962.1"/>
    <property type="molecule type" value="Genomic_DNA"/>
</dbReference>